<dbReference type="InterPro" id="IPR000866">
    <property type="entry name" value="AhpC/TSA"/>
</dbReference>
<dbReference type="EMBL" id="JACPNR010000004">
    <property type="protein sequence ID" value="MBI2677459.1"/>
    <property type="molecule type" value="Genomic_DNA"/>
</dbReference>
<evidence type="ECO:0000313" key="3">
    <source>
        <dbReference type="Proteomes" id="UP000779809"/>
    </source>
</evidence>
<dbReference type="Proteomes" id="UP000779809">
    <property type="component" value="Unassembled WGS sequence"/>
</dbReference>
<dbReference type="Gene3D" id="3.40.30.10">
    <property type="entry name" value="Glutaredoxin"/>
    <property type="match status" value="1"/>
</dbReference>
<gene>
    <name evidence="2" type="ORF">HYX28_01615</name>
</gene>
<proteinExistence type="predicted"/>
<dbReference type="Gene3D" id="2.60.120.260">
    <property type="entry name" value="Galactose-binding domain-like"/>
    <property type="match status" value="1"/>
</dbReference>
<dbReference type="GO" id="GO:0016209">
    <property type="term" value="F:antioxidant activity"/>
    <property type="evidence" value="ECO:0007669"/>
    <property type="project" value="InterPro"/>
</dbReference>
<dbReference type="PROSITE" id="PS51352">
    <property type="entry name" value="THIOREDOXIN_2"/>
    <property type="match status" value="1"/>
</dbReference>
<dbReference type="InterPro" id="IPR050553">
    <property type="entry name" value="Thioredoxin_ResA/DsbE_sf"/>
</dbReference>
<dbReference type="InterPro" id="IPR036249">
    <property type="entry name" value="Thioredoxin-like_sf"/>
</dbReference>
<dbReference type="InterPro" id="IPR013766">
    <property type="entry name" value="Thioredoxin_domain"/>
</dbReference>
<dbReference type="PANTHER" id="PTHR42852">
    <property type="entry name" value="THIOL:DISULFIDE INTERCHANGE PROTEIN DSBE"/>
    <property type="match status" value="1"/>
</dbReference>
<dbReference type="Pfam" id="PF00578">
    <property type="entry name" value="AhpC-TSA"/>
    <property type="match status" value="1"/>
</dbReference>
<dbReference type="InterPro" id="IPR041017">
    <property type="entry name" value="Thioredoxin_10"/>
</dbReference>
<dbReference type="SUPFAM" id="SSF52833">
    <property type="entry name" value="Thioredoxin-like"/>
    <property type="match status" value="1"/>
</dbReference>
<reference evidence="2" key="1">
    <citation type="submission" date="2020-07" db="EMBL/GenBank/DDBJ databases">
        <title>Huge and variable diversity of episymbiotic CPR bacteria and DPANN archaea in groundwater ecosystems.</title>
        <authorList>
            <person name="He C.Y."/>
            <person name="Keren R."/>
            <person name="Whittaker M."/>
            <person name="Farag I.F."/>
            <person name="Doudna J."/>
            <person name="Cate J.H.D."/>
            <person name="Banfield J.F."/>
        </authorList>
    </citation>
    <scope>NUCLEOTIDE SEQUENCE</scope>
    <source>
        <strain evidence="2">NC_groundwater_580_Pr5_B-0.1um_64_19</strain>
    </source>
</reference>
<dbReference type="Pfam" id="PF17991">
    <property type="entry name" value="Thioredoxin_10"/>
    <property type="match status" value="1"/>
</dbReference>
<dbReference type="GO" id="GO:0016491">
    <property type="term" value="F:oxidoreductase activity"/>
    <property type="evidence" value="ECO:0007669"/>
    <property type="project" value="InterPro"/>
</dbReference>
<protein>
    <submittedName>
        <fullName evidence="2">Redoxin domain-containing protein</fullName>
    </submittedName>
</protein>
<comment type="caution">
    <text evidence="2">The sequence shown here is derived from an EMBL/GenBank/DDBJ whole genome shotgun (WGS) entry which is preliminary data.</text>
</comment>
<evidence type="ECO:0000313" key="2">
    <source>
        <dbReference type="EMBL" id="MBI2677459.1"/>
    </source>
</evidence>
<dbReference type="AlphaFoldDB" id="A0A932ENM1"/>
<organism evidence="2 3">
    <name type="scientific">Candidatus Korobacter versatilis</name>
    <dbReference type="NCBI Taxonomy" id="658062"/>
    <lineage>
        <taxon>Bacteria</taxon>
        <taxon>Pseudomonadati</taxon>
        <taxon>Acidobacteriota</taxon>
        <taxon>Terriglobia</taxon>
        <taxon>Terriglobales</taxon>
        <taxon>Candidatus Korobacteraceae</taxon>
        <taxon>Candidatus Korobacter</taxon>
    </lineage>
</organism>
<dbReference type="PANTHER" id="PTHR42852:SF13">
    <property type="entry name" value="PROTEIN DIPZ"/>
    <property type="match status" value="1"/>
</dbReference>
<sequence>MKVEKGTVRAPEIGRIWLNSSPLSLHQLRGKAVLIDFWDYTCVNCLRTLPYVQAWHERYKDLGLVVVGVHTPEFTFAQYEANVERGIREFGLTYPVVIDGNRELWNTFANRYWPAKYLIDKEGYLRWAHFGEGAYVETEQAIQELLREISPGAELPAIMAPVRDSDMPGAVCYPPTAELYLGNARGRIGNLSGFVEGQVSDYAFDGPLTEGVFYLQGRWASTREFCALDSAPGKIALKYSASGVNLVMASTNGRPIPVGLRQDGKPLTAANATQDVQQRDGRSFVDVQNARMYRLVENHDFGTHTLELLCAEPGLAAFAFTFTSCVDPERSAVAQEAAQ</sequence>
<accession>A0A932ENM1</accession>
<feature type="domain" description="Thioredoxin" evidence="1">
    <location>
        <begin position="4"/>
        <end position="147"/>
    </location>
</feature>
<evidence type="ECO:0000259" key="1">
    <source>
        <dbReference type="PROSITE" id="PS51352"/>
    </source>
</evidence>
<name>A0A932ENM1_9BACT</name>